<reference evidence="1 2" key="1">
    <citation type="submission" date="2018-12" db="EMBL/GenBank/DDBJ databases">
        <authorList>
            <consortium name="Pathogen Informatics"/>
        </authorList>
    </citation>
    <scope>NUCLEOTIDE SEQUENCE [LARGE SCALE GENOMIC DNA]</scope>
    <source>
        <strain evidence="1 2">NCTC9419</strain>
    </source>
</reference>
<sequence length="183" mass="20309">MEAAQKAAEAERAELERNPLAVTVDGVEWQSGDTQLTPGGRPLTPGELALTDKQHLGDVATAIPDNGLFRQHLEADSPYLVVTDERFTSRSKFISSDYMLQRVGYDPAQVHKRLGDGFYEQRLVREQMLKLTGRPSVRGEDAMAQYQRLMNNGIKVAQDFQLVPGVALRPEQIAALTQISSGW</sequence>
<evidence type="ECO:0000313" key="1">
    <source>
        <dbReference type="EMBL" id="VEA71119.1"/>
    </source>
</evidence>
<accession>A0A447QM88</accession>
<dbReference type="Proteomes" id="UP000271603">
    <property type="component" value="Chromosome"/>
</dbReference>
<gene>
    <name evidence="1" type="primary">fhaB_3</name>
    <name evidence="1" type="ORF">NCTC9419_02645</name>
</gene>
<name>A0A447QM88_SERRU</name>
<evidence type="ECO:0000313" key="2">
    <source>
        <dbReference type="Proteomes" id="UP000271603"/>
    </source>
</evidence>
<organism evidence="1 2">
    <name type="scientific">Serratia rubidaea</name>
    <name type="common">Serratia marinorubra</name>
    <dbReference type="NCBI Taxonomy" id="61652"/>
    <lineage>
        <taxon>Bacteria</taxon>
        <taxon>Pseudomonadati</taxon>
        <taxon>Pseudomonadota</taxon>
        <taxon>Gammaproteobacteria</taxon>
        <taxon>Enterobacterales</taxon>
        <taxon>Yersiniaceae</taxon>
        <taxon>Serratia</taxon>
    </lineage>
</organism>
<proteinExistence type="predicted"/>
<protein>
    <submittedName>
        <fullName evidence="1">Filamentous hemagglutinin</fullName>
    </submittedName>
</protein>
<dbReference type="AlphaFoldDB" id="A0A447QM88"/>
<dbReference type="EMBL" id="LR134155">
    <property type="protein sequence ID" value="VEA71119.1"/>
    <property type="molecule type" value="Genomic_DNA"/>
</dbReference>